<dbReference type="CDD" id="cd00075">
    <property type="entry name" value="HATPase"/>
    <property type="match status" value="1"/>
</dbReference>
<comment type="catalytic activity">
    <reaction evidence="1">
        <text>ATP + protein L-histidine = ADP + protein N-phospho-L-histidine.</text>
        <dbReference type="EC" id="2.7.13.3"/>
    </reaction>
</comment>
<evidence type="ECO:0000259" key="13">
    <source>
        <dbReference type="PROSITE" id="PS50885"/>
    </source>
</evidence>
<dbReference type="InterPro" id="IPR003660">
    <property type="entry name" value="HAMP_dom"/>
</dbReference>
<dbReference type="CDD" id="cd00082">
    <property type="entry name" value="HisKA"/>
    <property type="match status" value="1"/>
</dbReference>
<keyword evidence="11" id="KW-0812">Transmembrane</keyword>
<keyword evidence="7" id="KW-0547">Nucleotide-binding</keyword>
<evidence type="ECO:0000256" key="5">
    <source>
        <dbReference type="ARBA" id="ARBA00022553"/>
    </source>
</evidence>
<dbReference type="InterPro" id="IPR003594">
    <property type="entry name" value="HATPase_dom"/>
</dbReference>
<dbReference type="Gene3D" id="6.10.340.10">
    <property type="match status" value="1"/>
</dbReference>
<dbReference type="Pfam" id="PF00512">
    <property type="entry name" value="HisKA"/>
    <property type="match status" value="1"/>
</dbReference>
<feature type="transmembrane region" description="Helical" evidence="11">
    <location>
        <begin position="493"/>
        <end position="515"/>
    </location>
</feature>
<dbReference type="PANTHER" id="PTHR44936:SF10">
    <property type="entry name" value="SENSOR PROTEIN RSTB"/>
    <property type="match status" value="1"/>
</dbReference>
<sequence>MSSAILKSPIENKTWALAFLLTLIALAYGIFEIWTEQGQLSEIEQVQLANQSVYKALQNYSDFEQDFINESEKYATTANQFLENNVPTDALAEEAVAGFDFWGLSLFRDQNMLLWTGFAAKTLPTISDSSEAVLSLEQNNNVTFLQYRTSFTVSEADSSVPFILITRKKIKQENILPIGNNAEISPSTLFQTESEYPVHFSFFENPPANIQFQTKISTANIDSAGVVYTLSEGYATYRSNQQNRYFLYRAIFYAVFICLITLFLISISRELSTWKSLLLKLFAITLAWAFFSNIDYGVGWIEIFYALGQQDFLTLKPLVKYGVHALFVLLLTIVCFRPLISSEIELQKQPKITLPLTLIFFGFLCAFLLHFYIIETYSLFTQTSIPVLDLEVFPNWDTLVFYVMSGVFTISCITLLTLLGWFIIKLTITPPIIPFLFILSGYILGMFIIFELSADAHIAGWITLTTGIFFGTILSFVFLANRDSDLFTYASRLRLLLLFSFISVGLSYIAVYKGYSERLNGQMQRAAELFVDEEATQAERIARSLLTGLERSVSNLTEEDLNQRPAFVENYFTQQTQQLITEEWERFSISTQLVNNNGDIIGEYSSDLDSPAWTRAFNIMSLVIPFEEEQIRLENLRPIVRERPLNEANSNYSSFRRAWIPLYENGSSPQRIGWILCSVYRERPQFEKPLRAVIASEGSENWNASISITEYVNGLASRRNIVGIPLEMPGYLRLPGELIEDIVVEEDSTMFRTEGLGDQQIREFFIATSSEKIIRAATNHPGLDNHLFSLLRFFFCVLITGLLVLGSLFWKKDLNILGHNRRFRDRLIDRFVFASLLCLMALIATTYYAIKSQNQKSVQDQLLDKLGNLTDAISLQEKQSLSASPIPLSELTSTLDADAALYKDKTVNTSTTSQIYNQHLLPRILPWDVYDSIYNRGNSQVTRKATLGNQELLIGYQPWLNTEGSIAGIVAIPTFLEAPKFNEQLLSTTSYLLGFYVIIFGLFIIAASLISTQLTSPLEALREGLKKISGGDLETTLPVKSKDEIGSLTNAYNVMVYRLKDLQEDLARAEREAAWKEMAQQVAHEIKNPLTPMKLNLQHLERQLNVSEDEFKLMKPKIEKIAANMIEQIESLSQIASDFSKFARPTDQEFKPVELNELLASVAELYEPEENLTIETELHQGELRVLGVKDELRRTLINLVKNAHEAMPEGGKVTLTSTLSRAKDKVVISVKDNGEGIPEETQDQIFVPNFSTKSSGTGLGLAITKKVIEEHDGEISFTSEKEKGTTFTIHLPLDKTE</sequence>
<dbReference type="SMART" id="SM00304">
    <property type="entry name" value="HAMP"/>
    <property type="match status" value="1"/>
</dbReference>
<dbReference type="Gene3D" id="3.30.565.10">
    <property type="entry name" value="Histidine kinase-like ATPase, C-terminal domain"/>
    <property type="match status" value="1"/>
</dbReference>
<keyword evidence="11" id="KW-1133">Transmembrane helix</keyword>
<evidence type="ECO:0000256" key="2">
    <source>
        <dbReference type="ARBA" id="ARBA00004651"/>
    </source>
</evidence>
<evidence type="ECO:0000259" key="12">
    <source>
        <dbReference type="PROSITE" id="PS50109"/>
    </source>
</evidence>
<dbReference type="InterPro" id="IPR005467">
    <property type="entry name" value="His_kinase_dom"/>
</dbReference>
<dbReference type="InterPro" id="IPR036890">
    <property type="entry name" value="HATPase_C_sf"/>
</dbReference>
<dbReference type="CDD" id="cd06225">
    <property type="entry name" value="HAMP"/>
    <property type="match status" value="1"/>
</dbReference>
<keyword evidence="10" id="KW-0175">Coiled coil</keyword>
<keyword evidence="15" id="KW-1185">Reference proteome</keyword>
<evidence type="ECO:0000256" key="8">
    <source>
        <dbReference type="ARBA" id="ARBA00022777"/>
    </source>
</evidence>
<dbReference type="PRINTS" id="PR00344">
    <property type="entry name" value="BCTRLSENSOR"/>
</dbReference>
<keyword evidence="11" id="KW-0472">Membrane</keyword>
<gene>
    <name evidence="14" type="ORF">NM125_08965</name>
</gene>
<feature type="transmembrane region" description="Helical" evidence="11">
    <location>
        <begin position="431"/>
        <end position="452"/>
    </location>
</feature>
<keyword evidence="4" id="KW-1003">Cell membrane</keyword>
<dbReference type="EC" id="2.7.13.3" evidence="3"/>
<evidence type="ECO:0000256" key="9">
    <source>
        <dbReference type="ARBA" id="ARBA00022840"/>
    </source>
</evidence>
<feature type="coiled-coil region" evidence="10">
    <location>
        <begin position="1052"/>
        <end position="1079"/>
    </location>
</feature>
<feature type="domain" description="HAMP" evidence="13">
    <location>
        <begin position="1012"/>
        <end position="1064"/>
    </location>
</feature>
<dbReference type="InterPro" id="IPR036097">
    <property type="entry name" value="HisK_dim/P_sf"/>
</dbReference>
<dbReference type="SUPFAM" id="SSF158472">
    <property type="entry name" value="HAMP domain-like"/>
    <property type="match status" value="1"/>
</dbReference>
<dbReference type="GO" id="GO:0000155">
    <property type="term" value="F:phosphorelay sensor kinase activity"/>
    <property type="evidence" value="ECO:0007669"/>
    <property type="project" value="InterPro"/>
</dbReference>
<accession>A0A9X2L3P5</accession>
<evidence type="ECO:0000256" key="6">
    <source>
        <dbReference type="ARBA" id="ARBA00022679"/>
    </source>
</evidence>
<dbReference type="Pfam" id="PF00672">
    <property type="entry name" value="HAMP"/>
    <property type="match status" value="1"/>
</dbReference>
<feature type="domain" description="Histidine kinase" evidence="12">
    <location>
        <begin position="1081"/>
        <end position="1295"/>
    </location>
</feature>
<feature type="transmembrane region" description="Helical" evidence="11">
    <location>
        <begin position="246"/>
        <end position="265"/>
    </location>
</feature>
<dbReference type="SUPFAM" id="SSF55874">
    <property type="entry name" value="ATPase domain of HSP90 chaperone/DNA topoisomerase II/histidine kinase"/>
    <property type="match status" value="1"/>
</dbReference>
<dbReference type="PROSITE" id="PS50885">
    <property type="entry name" value="HAMP"/>
    <property type="match status" value="1"/>
</dbReference>
<evidence type="ECO:0000313" key="15">
    <source>
        <dbReference type="Proteomes" id="UP001139125"/>
    </source>
</evidence>
<evidence type="ECO:0000256" key="11">
    <source>
        <dbReference type="SAM" id="Phobius"/>
    </source>
</evidence>
<evidence type="ECO:0000256" key="7">
    <source>
        <dbReference type="ARBA" id="ARBA00022741"/>
    </source>
</evidence>
<dbReference type="InterPro" id="IPR004358">
    <property type="entry name" value="Sig_transdc_His_kin-like_C"/>
</dbReference>
<keyword evidence="8" id="KW-0418">Kinase</keyword>
<comment type="subcellular location">
    <subcellularLocation>
        <location evidence="2">Cell membrane</location>
        <topology evidence="2">Multi-pass membrane protein</topology>
    </subcellularLocation>
</comment>
<evidence type="ECO:0000256" key="3">
    <source>
        <dbReference type="ARBA" id="ARBA00012438"/>
    </source>
</evidence>
<organism evidence="14 15">
    <name type="scientific">Gracilimonas sediminicola</name>
    <dbReference type="NCBI Taxonomy" id="2952158"/>
    <lineage>
        <taxon>Bacteria</taxon>
        <taxon>Pseudomonadati</taxon>
        <taxon>Balneolota</taxon>
        <taxon>Balneolia</taxon>
        <taxon>Balneolales</taxon>
        <taxon>Balneolaceae</taxon>
        <taxon>Gracilimonas</taxon>
    </lineage>
</organism>
<dbReference type="RefSeq" id="WP_255134570.1">
    <property type="nucleotide sequence ID" value="NZ_JANDBC010000001.1"/>
</dbReference>
<dbReference type="InterPro" id="IPR003661">
    <property type="entry name" value="HisK_dim/P_dom"/>
</dbReference>
<comment type="caution">
    <text evidence="14">The sequence shown here is derived from an EMBL/GenBank/DDBJ whole genome shotgun (WGS) entry which is preliminary data.</text>
</comment>
<name>A0A9X2L3P5_9BACT</name>
<keyword evidence="6" id="KW-0808">Transferase</keyword>
<protein>
    <recommendedName>
        <fullName evidence="3">histidine kinase</fullName>
        <ecNumber evidence="3">2.7.13.3</ecNumber>
    </recommendedName>
</protein>
<dbReference type="EMBL" id="JANDBC010000001">
    <property type="protein sequence ID" value="MCP9291707.1"/>
    <property type="molecule type" value="Genomic_DNA"/>
</dbReference>
<dbReference type="InterPro" id="IPR050980">
    <property type="entry name" value="2C_sensor_his_kinase"/>
</dbReference>
<dbReference type="GO" id="GO:0005524">
    <property type="term" value="F:ATP binding"/>
    <property type="evidence" value="ECO:0007669"/>
    <property type="project" value="UniProtKB-KW"/>
</dbReference>
<dbReference type="SUPFAM" id="SSF47384">
    <property type="entry name" value="Homodimeric domain of signal transducing histidine kinase"/>
    <property type="match status" value="1"/>
</dbReference>
<evidence type="ECO:0000313" key="14">
    <source>
        <dbReference type="EMBL" id="MCP9291707.1"/>
    </source>
</evidence>
<feature type="transmembrane region" description="Helical" evidence="11">
    <location>
        <begin position="352"/>
        <end position="374"/>
    </location>
</feature>
<proteinExistence type="predicted"/>
<feature type="transmembrane region" description="Helical" evidence="11">
    <location>
        <begin position="790"/>
        <end position="810"/>
    </location>
</feature>
<keyword evidence="5" id="KW-0597">Phosphoprotein</keyword>
<reference evidence="14" key="1">
    <citation type="submission" date="2022-06" db="EMBL/GenBank/DDBJ databases">
        <title>Gracilimonas sp. CAU 1638 isolated from sea sediment.</title>
        <authorList>
            <person name="Kim W."/>
        </authorList>
    </citation>
    <scope>NUCLEOTIDE SEQUENCE</scope>
    <source>
        <strain evidence="14">CAU 1638</strain>
    </source>
</reference>
<evidence type="ECO:0000256" key="10">
    <source>
        <dbReference type="SAM" id="Coils"/>
    </source>
</evidence>
<dbReference type="PANTHER" id="PTHR44936">
    <property type="entry name" value="SENSOR PROTEIN CREC"/>
    <property type="match status" value="1"/>
</dbReference>
<feature type="transmembrane region" description="Helical" evidence="11">
    <location>
        <begin position="831"/>
        <end position="850"/>
    </location>
</feature>
<evidence type="ECO:0000256" key="1">
    <source>
        <dbReference type="ARBA" id="ARBA00000085"/>
    </source>
</evidence>
<dbReference type="SMART" id="SM00388">
    <property type="entry name" value="HisKA"/>
    <property type="match status" value="1"/>
</dbReference>
<dbReference type="PROSITE" id="PS50109">
    <property type="entry name" value="HIS_KIN"/>
    <property type="match status" value="1"/>
</dbReference>
<feature type="transmembrane region" description="Helical" evidence="11">
    <location>
        <begin position="321"/>
        <end position="340"/>
    </location>
</feature>
<dbReference type="GO" id="GO:0005886">
    <property type="term" value="C:plasma membrane"/>
    <property type="evidence" value="ECO:0007669"/>
    <property type="project" value="UniProtKB-SubCell"/>
</dbReference>
<dbReference type="Proteomes" id="UP001139125">
    <property type="component" value="Unassembled WGS sequence"/>
</dbReference>
<keyword evidence="9 14" id="KW-0067">ATP-binding</keyword>
<feature type="transmembrane region" description="Helical" evidence="11">
    <location>
        <begin position="458"/>
        <end position="481"/>
    </location>
</feature>
<dbReference type="Gene3D" id="1.10.287.130">
    <property type="match status" value="1"/>
</dbReference>
<feature type="transmembrane region" description="Helical" evidence="11">
    <location>
        <begin position="991"/>
        <end position="1012"/>
    </location>
</feature>
<feature type="transmembrane region" description="Helical" evidence="11">
    <location>
        <begin position="399"/>
        <end position="424"/>
    </location>
</feature>
<evidence type="ECO:0000256" key="4">
    <source>
        <dbReference type="ARBA" id="ARBA00022475"/>
    </source>
</evidence>
<dbReference type="SMART" id="SM00387">
    <property type="entry name" value="HATPase_c"/>
    <property type="match status" value="1"/>
</dbReference>
<dbReference type="Pfam" id="PF02518">
    <property type="entry name" value="HATPase_c"/>
    <property type="match status" value="1"/>
</dbReference>